<dbReference type="Gene3D" id="3.40.50.720">
    <property type="entry name" value="NAD(P)-binding Rossmann-like Domain"/>
    <property type="match status" value="1"/>
</dbReference>
<dbReference type="PRINTS" id="PR00081">
    <property type="entry name" value="GDHRDH"/>
</dbReference>
<keyword evidence="3" id="KW-1185">Reference proteome</keyword>
<dbReference type="PROSITE" id="PS00061">
    <property type="entry name" value="ADH_SHORT"/>
    <property type="match status" value="1"/>
</dbReference>
<evidence type="ECO:0000256" key="1">
    <source>
        <dbReference type="ARBA" id="ARBA00022857"/>
    </source>
</evidence>
<dbReference type="Pfam" id="PF00106">
    <property type="entry name" value="adh_short"/>
    <property type="match status" value="1"/>
</dbReference>
<evidence type="ECO:0008006" key="4">
    <source>
        <dbReference type="Google" id="ProtNLM"/>
    </source>
</evidence>
<reference evidence="2 3" key="1">
    <citation type="submission" date="2023-11" db="EMBL/GenBank/DDBJ databases">
        <title>An acidophilic fungus is an integral part of prey digestion in a carnivorous sundew plant.</title>
        <authorList>
            <person name="Tsai I.J."/>
        </authorList>
    </citation>
    <scope>NUCLEOTIDE SEQUENCE [LARGE SCALE GENOMIC DNA]</scope>
    <source>
        <strain evidence="2">169a</strain>
    </source>
</reference>
<dbReference type="InterPro" id="IPR020904">
    <property type="entry name" value="Sc_DH/Rdtase_CS"/>
</dbReference>
<dbReference type="PANTHER" id="PTHR45458">
    <property type="entry name" value="SHORT-CHAIN DEHYDROGENASE/REDUCTASE SDR"/>
    <property type="match status" value="1"/>
</dbReference>
<sequence>MPVYVITGVSKGIGYGFLKHLAPDPKNIIVGIVRDKAGTEKKVASELGECPNVHILHGDLTDYSSLKQAAADTEKIVGDEGVDVLIANAGFPSQFDAYDDIGGLGQWPEKIDEVSASLYQINVTGNIHLINLFMPLVMKGKIKKVFAISSGHGDLDLVNLAGIHTNALYGASKAALNIIMAKFSVQYKNDGVLFLSVSPGAIDVGHYDEVPPEKMAGMQEFMSRMATYAPYFKGPVPVDEAIPLLLSLFERASVQTGYAGAFVSQWGNKQWL</sequence>
<dbReference type="InterPro" id="IPR036291">
    <property type="entry name" value="NAD(P)-bd_dom_sf"/>
</dbReference>
<gene>
    <name evidence="2" type="ORF">R9X50_00191900</name>
</gene>
<dbReference type="SUPFAM" id="SSF51735">
    <property type="entry name" value="NAD(P)-binding Rossmann-fold domains"/>
    <property type="match status" value="1"/>
</dbReference>
<accession>A0AAQ3M3A0</accession>
<dbReference type="InterPro" id="IPR052184">
    <property type="entry name" value="SDR_enzymes"/>
</dbReference>
<keyword evidence="1" id="KW-0521">NADP</keyword>
<dbReference type="EMBL" id="CP138582">
    <property type="protein sequence ID" value="WPG99110.1"/>
    <property type="molecule type" value="Genomic_DNA"/>
</dbReference>
<protein>
    <recommendedName>
        <fullName evidence="4">NAD(P)-binding protein</fullName>
    </recommendedName>
</protein>
<dbReference type="InterPro" id="IPR002347">
    <property type="entry name" value="SDR_fam"/>
</dbReference>
<evidence type="ECO:0000313" key="2">
    <source>
        <dbReference type="EMBL" id="WPG99110.1"/>
    </source>
</evidence>
<dbReference type="PANTHER" id="PTHR45458:SF3">
    <property type="entry name" value="CHAIN DEHYDROGENASE (ATSC), PUTATIVE-RELATED"/>
    <property type="match status" value="1"/>
</dbReference>
<name>A0AAQ3M3A0_9PEZI</name>
<organism evidence="2 3">
    <name type="scientific">Acrodontium crateriforme</name>
    <dbReference type="NCBI Taxonomy" id="150365"/>
    <lineage>
        <taxon>Eukaryota</taxon>
        <taxon>Fungi</taxon>
        <taxon>Dikarya</taxon>
        <taxon>Ascomycota</taxon>
        <taxon>Pezizomycotina</taxon>
        <taxon>Dothideomycetes</taxon>
        <taxon>Dothideomycetidae</taxon>
        <taxon>Mycosphaerellales</taxon>
        <taxon>Teratosphaeriaceae</taxon>
        <taxon>Acrodontium</taxon>
    </lineage>
</organism>
<proteinExistence type="predicted"/>
<dbReference type="Proteomes" id="UP001303373">
    <property type="component" value="Chromosome 3"/>
</dbReference>
<dbReference type="AlphaFoldDB" id="A0AAQ3M3A0"/>
<dbReference type="GO" id="GO:0016616">
    <property type="term" value="F:oxidoreductase activity, acting on the CH-OH group of donors, NAD or NADP as acceptor"/>
    <property type="evidence" value="ECO:0007669"/>
    <property type="project" value="TreeGrafter"/>
</dbReference>
<evidence type="ECO:0000313" key="3">
    <source>
        <dbReference type="Proteomes" id="UP001303373"/>
    </source>
</evidence>